<evidence type="ECO:0000259" key="2">
    <source>
        <dbReference type="Pfam" id="PF12234"/>
    </source>
</evidence>
<evidence type="ECO:0000313" key="4">
    <source>
        <dbReference type="Proteomes" id="UP000675881"/>
    </source>
</evidence>
<reference evidence="3" key="1">
    <citation type="submission" date="2021-02" db="EMBL/GenBank/DDBJ databases">
        <authorList>
            <person name="Bekaert M."/>
        </authorList>
    </citation>
    <scope>NUCLEOTIDE SEQUENCE</scope>
    <source>
        <strain evidence="3">IoA-00</strain>
    </source>
</reference>
<dbReference type="EMBL" id="HG994583">
    <property type="protein sequence ID" value="CAF2921181.1"/>
    <property type="molecule type" value="Genomic_DNA"/>
</dbReference>
<evidence type="ECO:0000256" key="1">
    <source>
        <dbReference type="SAM" id="MobiDB-lite"/>
    </source>
</evidence>
<name>A0A7R8H811_LEPSM</name>
<dbReference type="GO" id="GO:0007035">
    <property type="term" value="P:vacuolar acidification"/>
    <property type="evidence" value="ECO:0007669"/>
    <property type="project" value="TreeGrafter"/>
</dbReference>
<proteinExistence type="predicted"/>
<accession>A0A7R8H811</accession>
<dbReference type="InterPro" id="IPR052208">
    <property type="entry name" value="DmX-like/RAVE_component"/>
</dbReference>
<dbReference type="GO" id="GO:0043291">
    <property type="term" value="C:RAVE complex"/>
    <property type="evidence" value="ECO:0007669"/>
    <property type="project" value="TreeGrafter"/>
</dbReference>
<dbReference type="AlphaFoldDB" id="A0A7R8H811"/>
<feature type="domain" description="RAVE complex protein Rav1 C-terminal" evidence="2">
    <location>
        <begin position="874"/>
        <end position="1165"/>
    </location>
</feature>
<organism evidence="3 4">
    <name type="scientific">Lepeophtheirus salmonis</name>
    <name type="common">Salmon louse</name>
    <name type="synonym">Caligus salmonis</name>
    <dbReference type="NCBI Taxonomy" id="72036"/>
    <lineage>
        <taxon>Eukaryota</taxon>
        <taxon>Metazoa</taxon>
        <taxon>Ecdysozoa</taxon>
        <taxon>Arthropoda</taxon>
        <taxon>Crustacea</taxon>
        <taxon>Multicrustacea</taxon>
        <taxon>Hexanauplia</taxon>
        <taxon>Copepoda</taxon>
        <taxon>Siphonostomatoida</taxon>
        <taxon>Caligidae</taxon>
        <taxon>Lepeophtheirus</taxon>
    </lineage>
</organism>
<feature type="compositionally biased region" description="Basic and acidic residues" evidence="1">
    <location>
        <begin position="161"/>
        <end position="172"/>
    </location>
</feature>
<feature type="domain" description="RAVE complex protein Rav1 C-terminal" evidence="2">
    <location>
        <begin position="549"/>
        <end position="748"/>
    </location>
</feature>
<keyword evidence="4" id="KW-1185">Reference proteome</keyword>
<dbReference type="PANTHER" id="PTHR13950:SF9">
    <property type="entry name" value="RABCONNECTIN-3A"/>
    <property type="match status" value="1"/>
</dbReference>
<dbReference type="InterPro" id="IPR022033">
    <property type="entry name" value="Rav1p_C"/>
</dbReference>
<dbReference type="PANTHER" id="PTHR13950">
    <property type="entry name" value="RABCONNECTIN-RELATED"/>
    <property type="match status" value="1"/>
</dbReference>
<dbReference type="OrthoDB" id="342131at2759"/>
<protein>
    <submittedName>
        <fullName evidence="3">(salmon louse) hypothetical protein</fullName>
    </submittedName>
</protein>
<dbReference type="Pfam" id="PF12234">
    <property type="entry name" value="Rav1p_C"/>
    <property type="match status" value="2"/>
</dbReference>
<dbReference type="Proteomes" id="UP000675881">
    <property type="component" value="Chromosome 4"/>
</dbReference>
<gene>
    <name evidence="3" type="ORF">LSAA_9076</name>
</gene>
<evidence type="ECO:0000313" key="3">
    <source>
        <dbReference type="EMBL" id="CAF2921181.1"/>
    </source>
</evidence>
<feature type="region of interest" description="Disordered" evidence="1">
    <location>
        <begin position="159"/>
        <end position="180"/>
    </location>
</feature>
<sequence>MISKHTNGTLNLWNVMFGAKSKFSTLLNISHASRASGHRFRANGISCHPVLPLVLTTSHHNNVQSCSNICPKEVLDPVGPLSRSGGISELARINSSEISAFTDVAWIPTLLPSNILGNISNSPSAVFVGSDGHHLRIYLSVIDARALLAEINSASRRNRMKKNEDLMSHSSDDDSTNPGAETFDNLSNNFNIVSTQSSSKPGCVIQLKSIDDASHNWANTLLLHAFQGKLAFSPSELHDKSYFFTSKMGAVVDLGQTSTESTAGFSEPFFVLLVEKMSDSSVIMHMWRLVISSGEEKKNSHGYHSSGSVTPDASQPFNEHLGDSCHACSVNVQTEKVCRQKLPLEEGTTVIYAVPAVGHLSSSSIYPACLAPYIMVTICSDNTIRFWRTRSSVDNESDEDNTFVWEEWRMESDDGDSKIVIPWSSIECSSFVRPNSGNDQNTRYVNLCVCIYECESTGGSGWILEDTISLKNIELKSVVPPLNLSIYNKTLQKVQETKEQITKQFDESKTLFKKGMTSVPSLSTYEGVRKYIDKMGNSASPLAPKQSVMLDWVSNENGAHILTIAVGNKVLLLTEVSSDISQANMKAMSETRTVASNRHLLPDGLSPTPMATSWVRDGLLLCGMDNEIAVYSQWRNDEGISAPDDGKDFQDSRKIQDVQIMNKVHGSTSRPILSVGSLSNSGKYAQADPEKRKKGAVSDELDMMPDLGLFEASRLVSPVLPQYHPKQLMELLNSGKIRWVKAILGHFSSISFGMEEKASVSPRCWSKSRTLSVLGTSTTSSNVGPTSPGEGFRSSISGIPEELTLDYTEINSIPPLPLWTLLAADKETNITGTSKMDKKGESNGYDDLFNMKTDPSLEDPDTFDDEFLSAESATEKRTSKGIDRTGLSYFGPRQARIFSKLLTHAHLPGLSSLDQMHLLALADTVASSVDPSLSSSPVVEGEVNLGSLDDCGLRFLLAMKHFNYLKRCLPLNQRNVLQKKGLSSSNLVWGFHSESEEELINSIPCIAKGNPTWPELRELGLAWWFRNNSSLKKLMEKVAKASFKDKNDPLDAAIFYLAMKKKNLVWGLYRSIKDPKMTAFFSNNFSEDRWRKAALKNAFSLLGKQRFLHAAAFFLLSGSIKDAIDICIDKLDDLQLAMIIARLYAGELNQVPDILKDLVNKQVLGSEGGNKEDNVTAQSHPDPFFEVYGSLDE</sequence>